<proteinExistence type="predicted"/>
<dbReference type="RefSeq" id="WP_128914093.1">
    <property type="nucleotide sequence ID" value="NZ_RDSM01000002.1"/>
</dbReference>
<gene>
    <name evidence="3" type="ORF">GRAN_3527</name>
</gene>
<name>A0A4Q0T2L9_9BACT</name>
<dbReference type="PANTHER" id="PTHR48081">
    <property type="entry name" value="AB HYDROLASE SUPERFAMILY PROTEIN C4A8.06C"/>
    <property type="match status" value="1"/>
</dbReference>
<dbReference type="Pfam" id="PF07859">
    <property type="entry name" value="Abhydrolase_3"/>
    <property type="match status" value="1"/>
</dbReference>
<dbReference type="AlphaFoldDB" id="A0A4Q0T2L9"/>
<keyword evidence="1 3" id="KW-0378">Hydrolase</keyword>
<organism evidence="3 4">
    <name type="scientific">Granulicella sibirica</name>
    <dbReference type="NCBI Taxonomy" id="2479048"/>
    <lineage>
        <taxon>Bacteria</taxon>
        <taxon>Pseudomonadati</taxon>
        <taxon>Acidobacteriota</taxon>
        <taxon>Terriglobia</taxon>
        <taxon>Terriglobales</taxon>
        <taxon>Acidobacteriaceae</taxon>
        <taxon>Granulicella</taxon>
    </lineage>
</organism>
<dbReference type="PANTHER" id="PTHR48081:SF8">
    <property type="entry name" value="ALPHA_BETA HYDROLASE FOLD-3 DOMAIN-CONTAINING PROTEIN-RELATED"/>
    <property type="match status" value="1"/>
</dbReference>
<feature type="domain" description="Alpha/beta hydrolase fold-3" evidence="2">
    <location>
        <begin position="89"/>
        <end position="290"/>
    </location>
</feature>
<comment type="caution">
    <text evidence="3">The sequence shown here is derived from an EMBL/GenBank/DDBJ whole genome shotgun (WGS) entry which is preliminary data.</text>
</comment>
<dbReference type="Proteomes" id="UP000289437">
    <property type="component" value="Unassembled WGS sequence"/>
</dbReference>
<reference evidence="4" key="2">
    <citation type="submission" date="2019-02" db="EMBL/GenBank/DDBJ databases">
        <title>Granulicella sibirica sp. nov., a psychrotolerant acidobacterium isolated from an organic soil layer in forested tundra, West Siberia.</title>
        <authorList>
            <person name="Oshkin I.Y."/>
            <person name="Kulichevskaya I.S."/>
            <person name="Rijpstra W.I.C."/>
            <person name="Sinninghe Damste J.S."/>
            <person name="Rakitin A.L."/>
            <person name="Ravin N.V."/>
            <person name="Dedysh S.N."/>
        </authorList>
    </citation>
    <scope>NUCLEOTIDE SEQUENCE [LARGE SCALE GENOMIC DNA]</scope>
    <source>
        <strain evidence="4">AF10</strain>
    </source>
</reference>
<dbReference type="EMBL" id="RDSM01000002">
    <property type="protein sequence ID" value="RXH56670.1"/>
    <property type="molecule type" value="Genomic_DNA"/>
</dbReference>
<dbReference type="GO" id="GO:0016787">
    <property type="term" value="F:hydrolase activity"/>
    <property type="evidence" value="ECO:0007669"/>
    <property type="project" value="UniProtKB-KW"/>
</dbReference>
<dbReference type="SUPFAM" id="SSF53474">
    <property type="entry name" value="alpha/beta-Hydrolases"/>
    <property type="match status" value="1"/>
</dbReference>
<reference evidence="3 4" key="1">
    <citation type="submission" date="2018-11" db="EMBL/GenBank/DDBJ databases">
        <authorList>
            <person name="Mardanov A.V."/>
            <person name="Ravin N.V."/>
            <person name="Dedysh S.N."/>
        </authorList>
    </citation>
    <scope>NUCLEOTIDE SEQUENCE [LARGE SCALE GENOMIC DNA]</scope>
    <source>
        <strain evidence="3 4">AF10</strain>
    </source>
</reference>
<protein>
    <submittedName>
        <fullName evidence="3">Alpha/beta hydrolase fold-3 domain protein</fullName>
    </submittedName>
</protein>
<evidence type="ECO:0000259" key="2">
    <source>
        <dbReference type="Pfam" id="PF07859"/>
    </source>
</evidence>
<dbReference type="InterPro" id="IPR013094">
    <property type="entry name" value="AB_hydrolase_3"/>
</dbReference>
<dbReference type="Gene3D" id="3.40.50.1820">
    <property type="entry name" value="alpha/beta hydrolase"/>
    <property type="match status" value="1"/>
</dbReference>
<dbReference type="InterPro" id="IPR029058">
    <property type="entry name" value="AB_hydrolase_fold"/>
</dbReference>
<accession>A0A4Q0T2L9</accession>
<evidence type="ECO:0000313" key="3">
    <source>
        <dbReference type="EMBL" id="RXH56670.1"/>
    </source>
</evidence>
<sequence>MQTLQKDQTTAPWLVEHPLSADDQAAMDAMRVIVDPNKGKLQGIAARDPFDSIMEHVSAPAGVVYEANQIGGVSGWWCRPEGARPGEAIMHIHGGWFNWGSAQAFRHLAGHIAISAGVVVFLPDYRLAPEHPFPAAAEDIRACYAGLIAHGFSKVGVTGDSAGGNLALELLVHLATDPATGSAALIGGVALSPVTDLTLSGDSWSTRAVDDPYFTKPQAAELVRSYLDGHSPEDPLVSPLFADLKGLAPIRVHVGTAEVLLDDSVRFVERAITAGVDARLDVWEGMAHGHLGAVGRLAASAETLQLIGHFLSGKFTNAEA</sequence>
<dbReference type="OrthoDB" id="9815425at2"/>
<keyword evidence="4" id="KW-1185">Reference proteome</keyword>
<dbReference type="InterPro" id="IPR050300">
    <property type="entry name" value="GDXG_lipolytic_enzyme"/>
</dbReference>
<evidence type="ECO:0000313" key="4">
    <source>
        <dbReference type="Proteomes" id="UP000289437"/>
    </source>
</evidence>
<evidence type="ECO:0000256" key="1">
    <source>
        <dbReference type="ARBA" id="ARBA00022801"/>
    </source>
</evidence>